<dbReference type="WBParaSite" id="nOo.2.0.1.t04732-RA">
    <property type="protein sequence ID" value="nOo.2.0.1.t04732-RA"/>
    <property type="gene ID" value="nOo.2.0.1.g04732"/>
</dbReference>
<proteinExistence type="inferred from homology"/>
<dbReference type="GO" id="GO:0160147">
    <property type="term" value="F:tRNA pseudouridine(38-40) synthase activity"/>
    <property type="evidence" value="ECO:0007669"/>
    <property type="project" value="UniProtKB-EC"/>
</dbReference>
<dbReference type="NCBIfam" id="TIGR00071">
    <property type="entry name" value="hisT_truA"/>
    <property type="match status" value="1"/>
</dbReference>
<dbReference type="GO" id="GO:0031119">
    <property type="term" value="P:tRNA pseudouridine synthesis"/>
    <property type="evidence" value="ECO:0007669"/>
    <property type="project" value="TreeGrafter"/>
</dbReference>
<dbReference type="HAMAP" id="MF_00171">
    <property type="entry name" value="TruA"/>
    <property type="match status" value="1"/>
</dbReference>
<evidence type="ECO:0000256" key="3">
    <source>
        <dbReference type="ARBA" id="ARBA00023235"/>
    </source>
</evidence>
<dbReference type="Pfam" id="PF01416">
    <property type="entry name" value="PseudoU_synth_1"/>
    <property type="match status" value="1"/>
</dbReference>
<comment type="catalytic activity">
    <reaction evidence="4">
        <text>uridine(38/39/40) in tRNA = pseudouridine(38/39/40) in tRNA</text>
        <dbReference type="Rhea" id="RHEA:22376"/>
        <dbReference type="Rhea" id="RHEA-COMP:10085"/>
        <dbReference type="Rhea" id="RHEA-COMP:10087"/>
        <dbReference type="ChEBI" id="CHEBI:65314"/>
        <dbReference type="ChEBI" id="CHEBI:65315"/>
        <dbReference type="EC" id="5.4.99.12"/>
    </reaction>
</comment>
<evidence type="ECO:0000313" key="8">
    <source>
        <dbReference type="WBParaSite" id="nOo.2.0.1.t04732-RA"/>
    </source>
</evidence>
<dbReference type="GO" id="GO:1990481">
    <property type="term" value="P:mRNA pseudouridine synthesis"/>
    <property type="evidence" value="ECO:0007669"/>
    <property type="project" value="TreeGrafter"/>
</dbReference>
<keyword evidence="2 4" id="KW-0819">tRNA processing</keyword>
<dbReference type="Gene3D" id="3.30.70.660">
    <property type="entry name" value="Pseudouridine synthase I, catalytic domain, C-terminal subdomain"/>
    <property type="match status" value="1"/>
</dbReference>
<dbReference type="GO" id="GO:0003723">
    <property type="term" value="F:RNA binding"/>
    <property type="evidence" value="ECO:0007669"/>
    <property type="project" value="InterPro"/>
</dbReference>
<dbReference type="STRING" id="42157.A0A182E9M0"/>
<reference evidence="6 7" key="2">
    <citation type="submission" date="2018-08" db="EMBL/GenBank/DDBJ databases">
        <authorList>
            <person name="Laetsch R D."/>
            <person name="Stevens L."/>
            <person name="Kumar S."/>
            <person name="Blaxter L. M."/>
        </authorList>
    </citation>
    <scope>NUCLEOTIDE SEQUENCE [LARGE SCALE GENOMIC DNA]</scope>
</reference>
<dbReference type="Gene3D" id="3.30.70.580">
    <property type="entry name" value="Pseudouridine synthase I, catalytic domain, N-terminal subdomain"/>
    <property type="match status" value="1"/>
</dbReference>
<dbReference type="SUPFAM" id="SSF55120">
    <property type="entry name" value="Pseudouridine synthase"/>
    <property type="match status" value="1"/>
</dbReference>
<sequence length="415" mass="47780">MGEAVDIDVLPYDKKVRVKKKREFDFSRHPKRRIALMFMYFGWEYNGLVEQQEISGTVEEEMRKALIKTKLVENWENCSWNRSGRTDKGVSAFRQVASVIVRSNEPGGEGVFWPTTVDASSGNTVKEELQYVKMLNSALPTNIRVLAWAPVLKDFSARYKCTQRTYTYAFPRANFDVKAMRRACQFLVGEHDFRNFCRIDMNKGRVEMNYVRTITYADISFISNNSLPTLKLNEEATRYEFLQFTIKGSGFLWHQIRCIMALLCEIGHGNEKPEIISELLDIRLTPSKPVYGLAPAFPLCLFDCVYDGMELSWRWDINSLKSIRKLILKTWAHYQSLSATLQIMAENIGLFAPVIQDDFSGLNEYLRPSGTSTKTYIPIKKRPTCDALELKQEKIRAKMSKIIADTSSNSDILLR</sequence>
<dbReference type="AlphaFoldDB" id="A0A182E9M0"/>
<comment type="similarity">
    <text evidence="1 4">Belongs to the tRNA pseudouridine synthase TruA family.</text>
</comment>
<dbReference type="GO" id="GO:0005737">
    <property type="term" value="C:cytoplasm"/>
    <property type="evidence" value="ECO:0007669"/>
    <property type="project" value="TreeGrafter"/>
</dbReference>
<dbReference type="InterPro" id="IPR020097">
    <property type="entry name" value="PsdUridine_synth_TruA_a/b_dom"/>
</dbReference>
<dbReference type="InterPro" id="IPR020103">
    <property type="entry name" value="PsdUridine_synth_cat_dom_sf"/>
</dbReference>
<evidence type="ECO:0000256" key="4">
    <source>
        <dbReference type="RuleBase" id="RU003792"/>
    </source>
</evidence>
<gene>
    <name evidence="6" type="ORF">NOO_LOCUS4732</name>
</gene>
<feature type="domain" description="Pseudouridine synthase I TruA alpha/beta" evidence="5">
    <location>
        <begin position="183"/>
        <end position="307"/>
    </location>
</feature>
<evidence type="ECO:0000313" key="7">
    <source>
        <dbReference type="Proteomes" id="UP000271087"/>
    </source>
</evidence>
<dbReference type="PANTHER" id="PTHR11142">
    <property type="entry name" value="PSEUDOURIDYLATE SYNTHASE"/>
    <property type="match status" value="1"/>
</dbReference>
<protein>
    <recommendedName>
        <fullName evidence="4">tRNA pseudouridine synthase</fullName>
        <ecNumber evidence="4">5.4.99.12</ecNumber>
    </recommendedName>
</protein>
<evidence type="ECO:0000259" key="5">
    <source>
        <dbReference type="Pfam" id="PF01416"/>
    </source>
</evidence>
<dbReference type="EC" id="5.4.99.12" evidence="4"/>
<evidence type="ECO:0000256" key="1">
    <source>
        <dbReference type="ARBA" id="ARBA00009375"/>
    </source>
</evidence>
<dbReference type="Proteomes" id="UP000271087">
    <property type="component" value="Unassembled WGS sequence"/>
</dbReference>
<reference evidence="8" key="1">
    <citation type="submission" date="2016-06" db="UniProtKB">
        <authorList>
            <consortium name="WormBaseParasite"/>
        </authorList>
    </citation>
    <scope>IDENTIFICATION</scope>
</reference>
<dbReference type="InterPro" id="IPR001406">
    <property type="entry name" value="PsdUridine_synth_TruA"/>
</dbReference>
<dbReference type="OrthoDB" id="25767at2759"/>
<dbReference type="InterPro" id="IPR020095">
    <property type="entry name" value="PsdUridine_synth_TruA_C"/>
</dbReference>
<dbReference type="FunFam" id="3.30.70.580:FF:000007">
    <property type="entry name" value="tRNA pseudouridine synthase"/>
    <property type="match status" value="1"/>
</dbReference>
<keyword evidence="3 4" id="KW-0413">Isomerase</keyword>
<accession>A0A182E9M0</accession>
<evidence type="ECO:0000256" key="2">
    <source>
        <dbReference type="ARBA" id="ARBA00022694"/>
    </source>
</evidence>
<dbReference type="GO" id="GO:0005634">
    <property type="term" value="C:nucleus"/>
    <property type="evidence" value="ECO:0007669"/>
    <property type="project" value="TreeGrafter"/>
</dbReference>
<evidence type="ECO:0000313" key="6">
    <source>
        <dbReference type="EMBL" id="VDK74266.1"/>
    </source>
</evidence>
<organism evidence="8">
    <name type="scientific">Onchocerca ochengi</name>
    <name type="common">Filarial nematode worm</name>
    <dbReference type="NCBI Taxonomy" id="42157"/>
    <lineage>
        <taxon>Eukaryota</taxon>
        <taxon>Metazoa</taxon>
        <taxon>Ecdysozoa</taxon>
        <taxon>Nematoda</taxon>
        <taxon>Chromadorea</taxon>
        <taxon>Rhabditida</taxon>
        <taxon>Spirurina</taxon>
        <taxon>Spiruromorpha</taxon>
        <taxon>Filarioidea</taxon>
        <taxon>Onchocercidae</taxon>
        <taxon>Onchocerca</taxon>
    </lineage>
</organism>
<keyword evidence="7" id="KW-1185">Reference proteome</keyword>
<dbReference type="InterPro" id="IPR020094">
    <property type="entry name" value="TruA/RsuA/RluB/E/F_N"/>
</dbReference>
<dbReference type="EMBL" id="UYRW01001116">
    <property type="protein sequence ID" value="VDK74266.1"/>
    <property type="molecule type" value="Genomic_DNA"/>
</dbReference>
<name>A0A182E9M0_ONCOC</name>
<dbReference type="PANTHER" id="PTHR11142:SF5">
    <property type="entry name" value="TRNA PSEUDOURIDINE(38_39) SYNTHASE"/>
    <property type="match status" value="1"/>
</dbReference>